<dbReference type="Pfam" id="PF05930">
    <property type="entry name" value="Phage_AlpA"/>
    <property type="match status" value="1"/>
</dbReference>
<name>A0A382XU45_9ZZZZ</name>
<dbReference type="AlphaFoldDB" id="A0A382XU45"/>
<dbReference type="InterPro" id="IPR010260">
    <property type="entry name" value="AlpA"/>
</dbReference>
<dbReference type="InterPro" id="IPR009061">
    <property type="entry name" value="DNA-bd_dom_put_sf"/>
</dbReference>
<dbReference type="SUPFAM" id="SSF46955">
    <property type="entry name" value="Putative DNA-binding domain"/>
    <property type="match status" value="1"/>
</dbReference>
<proteinExistence type="predicted"/>
<dbReference type="InterPro" id="IPR052931">
    <property type="entry name" value="Prophage_regulatory_activator"/>
</dbReference>
<accession>A0A382XU45</accession>
<evidence type="ECO:0000313" key="1">
    <source>
        <dbReference type="EMBL" id="SVD74657.1"/>
    </source>
</evidence>
<dbReference type="EMBL" id="UINC01170554">
    <property type="protein sequence ID" value="SVD74657.1"/>
    <property type="molecule type" value="Genomic_DNA"/>
</dbReference>
<protein>
    <submittedName>
        <fullName evidence="1">Uncharacterized protein</fullName>
    </submittedName>
</protein>
<sequence>MKILKAKEVASMINLSRVTIWRLENEGKFPQRIRISTKRIGWLEDEVTKWIEKRPRVVSESKVKS</sequence>
<organism evidence="1">
    <name type="scientific">marine metagenome</name>
    <dbReference type="NCBI Taxonomy" id="408172"/>
    <lineage>
        <taxon>unclassified sequences</taxon>
        <taxon>metagenomes</taxon>
        <taxon>ecological metagenomes</taxon>
    </lineage>
</organism>
<dbReference type="PANTHER" id="PTHR36154:SF1">
    <property type="entry name" value="DNA-BINDING TRANSCRIPTIONAL ACTIVATOR ALPA"/>
    <property type="match status" value="1"/>
</dbReference>
<gene>
    <name evidence="1" type="ORF">METZ01_LOCUS427511</name>
</gene>
<dbReference type="Gene3D" id="1.10.238.160">
    <property type="match status" value="1"/>
</dbReference>
<dbReference type="PANTHER" id="PTHR36154">
    <property type="entry name" value="DNA-BINDING TRANSCRIPTIONAL ACTIVATOR ALPA"/>
    <property type="match status" value="1"/>
</dbReference>
<reference evidence="1" key="1">
    <citation type="submission" date="2018-05" db="EMBL/GenBank/DDBJ databases">
        <authorList>
            <person name="Lanie J.A."/>
            <person name="Ng W.-L."/>
            <person name="Kazmierczak K.M."/>
            <person name="Andrzejewski T.M."/>
            <person name="Davidsen T.M."/>
            <person name="Wayne K.J."/>
            <person name="Tettelin H."/>
            <person name="Glass J.I."/>
            <person name="Rusch D."/>
            <person name="Podicherti R."/>
            <person name="Tsui H.-C.T."/>
            <person name="Winkler M.E."/>
        </authorList>
    </citation>
    <scope>NUCLEOTIDE SEQUENCE</scope>
</reference>